<feature type="compositionally biased region" description="Acidic residues" evidence="1">
    <location>
        <begin position="72"/>
        <end position="92"/>
    </location>
</feature>
<proteinExistence type="predicted"/>
<feature type="compositionally biased region" description="Acidic residues" evidence="1">
    <location>
        <begin position="147"/>
        <end position="158"/>
    </location>
</feature>
<dbReference type="AlphaFoldDB" id="A0A8T1QXN4"/>
<accession>A0A8T1QXN4</accession>
<evidence type="ECO:0000313" key="3">
    <source>
        <dbReference type="EMBL" id="KAG6659009.1"/>
    </source>
</evidence>
<feature type="compositionally biased region" description="Polar residues" evidence="1">
    <location>
        <begin position="37"/>
        <end position="47"/>
    </location>
</feature>
<sequence length="193" mass="21296">MAETNHQLEPTIFPAKRKPDLGSEDNPQKTPKLQPPLDNSTIVSQEKSPILEAPERDSSVPDDKDIKFEADSLAEAEDDGDDNYEDDDEDAENDRGETEVDRKGKAIVRDDKGKGKLMVEEEDADDDEDDQDDDSDSGTDISNSESDLSDDPLAEVDLDNILPSRTRRRTVQPGVYVANDIGNNDDDSDDSDA</sequence>
<gene>
    <name evidence="3" type="ORF">CIPAW_03G003300</name>
    <name evidence="2" type="ORF">I3842_Q002800</name>
</gene>
<dbReference type="EMBL" id="MU228850">
    <property type="protein sequence ID" value="KAG6621782.1"/>
    <property type="molecule type" value="Genomic_DNA"/>
</dbReference>
<feature type="compositionally biased region" description="Basic and acidic residues" evidence="1">
    <location>
        <begin position="53"/>
        <end position="70"/>
    </location>
</feature>
<feature type="compositionally biased region" description="Basic and acidic residues" evidence="1">
    <location>
        <begin position="93"/>
        <end position="119"/>
    </location>
</feature>
<evidence type="ECO:0000313" key="4">
    <source>
        <dbReference type="Proteomes" id="UP000811609"/>
    </source>
</evidence>
<keyword evidence="4" id="KW-1185">Reference proteome</keyword>
<name>A0A8T1QXN4_CARIL</name>
<dbReference type="Proteomes" id="UP000811246">
    <property type="component" value="Unassembled WGS sequence"/>
</dbReference>
<dbReference type="PANTHER" id="PTHR36899">
    <property type="entry name" value="OS04G0395700 PROTEIN"/>
    <property type="match status" value="1"/>
</dbReference>
<organism evidence="3 4">
    <name type="scientific">Carya illinoinensis</name>
    <name type="common">Pecan</name>
    <dbReference type="NCBI Taxonomy" id="32201"/>
    <lineage>
        <taxon>Eukaryota</taxon>
        <taxon>Viridiplantae</taxon>
        <taxon>Streptophyta</taxon>
        <taxon>Embryophyta</taxon>
        <taxon>Tracheophyta</taxon>
        <taxon>Spermatophyta</taxon>
        <taxon>Magnoliopsida</taxon>
        <taxon>eudicotyledons</taxon>
        <taxon>Gunneridae</taxon>
        <taxon>Pentapetalae</taxon>
        <taxon>rosids</taxon>
        <taxon>fabids</taxon>
        <taxon>Fagales</taxon>
        <taxon>Juglandaceae</taxon>
        <taxon>Carya</taxon>
    </lineage>
</organism>
<evidence type="ECO:0000313" key="2">
    <source>
        <dbReference type="EMBL" id="KAG6621781.1"/>
    </source>
</evidence>
<feature type="compositionally biased region" description="Acidic residues" evidence="1">
    <location>
        <begin position="183"/>
        <end position="193"/>
    </location>
</feature>
<comment type="caution">
    <text evidence="3">The sequence shown here is derived from an EMBL/GenBank/DDBJ whole genome shotgun (WGS) entry which is preliminary data.</text>
</comment>
<evidence type="ECO:0008006" key="5">
    <source>
        <dbReference type="Google" id="ProtNLM"/>
    </source>
</evidence>
<protein>
    <recommendedName>
        <fullName evidence="5">Histone chaperone domain-containing protein</fullName>
    </recommendedName>
</protein>
<feature type="region of interest" description="Disordered" evidence="1">
    <location>
        <begin position="1"/>
        <end position="193"/>
    </location>
</feature>
<dbReference type="EMBL" id="MU228850">
    <property type="protein sequence ID" value="KAG6621781.1"/>
    <property type="molecule type" value="Genomic_DNA"/>
</dbReference>
<dbReference type="PANTHER" id="PTHR36899:SF3">
    <property type="entry name" value="F13K23.8 PROTEIN"/>
    <property type="match status" value="1"/>
</dbReference>
<dbReference type="Proteomes" id="UP000811609">
    <property type="component" value="Chromosome 3"/>
</dbReference>
<dbReference type="EMBL" id="CM031811">
    <property type="protein sequence ID" value="KAG6659009.1"/>
    <property type="molecule type" value="Genomic_DNA"/>
</dbReference>
<dbReference type="OrthoDB" id="696786at2759"/>
<evidence type="ECO:0000256" key="1">
    <source>
        <dbReference type="SAM" id="MobiDB-lite"/>
    </source>
</evidence>
<reference evidence="3" key="1">
    <citation type="submission" date="2020-12" db="EMBL/GenBank/DDBJ databases">
        <title>WGS assembly of Carya illinoinensis cv. Pawnee.</title>
        <authorList>
            <person name="Platts A."/>
            <person name="Shu S."/>
            <person name="Wright S."/>
            <person name="Barry K."/>
            <person name="Edger P."/>
            <person name="Pires J.C."/>
            <person name="Schmutz J."/>
        </authorList>
    </citation>
    <scope>NUCLEOTIDE SEQUENCE</scope>
    <source>
        <tissue evidence="3">Leaf</tissue>
    </source>
</reference>
<feature type="compositionally biased region" description="Acidic residues" evidence="1">
    <location>
        <begin position="120"/>
        <end position="137"/>
    </location>
</feature>
<reference evidence="2" key="2">
    <citation type="submission" date="2021-01" db="EMBL/GenBank/DDBJ databases">
        <authorList>
            <person name="Lovell J.T."/>
            <person name="Bentley N."/>
            <person name="Bhattarai G."/>
            <person name="Jenkins J.W."/>
            <person name="Sreedasyam A."/>
            <person name="Alarcon Y."/>
            <person name="Bock C."/>
            <person name="Boston L."/>
            <person name="Carlson J."/>
            <person name="Cervantes K."/>
            <person name="Clermont K."/>
            <person name="Krom N."/>
            <person name="Kubenka K."/>
            <person name="Mamidi S."/>
            <person name="Mattison C."/>
            <person name="Monteros M."/>
            <person name="Pisani C."/>
            <person name="Plott C."/>
            <person name="Rajasekar S."/>
            <person name="Rhein H.S."/>
            <person name="Rohla C."/>
            <person name="Song M."/>
            <person name="Hilaire R.S."/>
            <person name="Shu S."/>
            <person name="Wells L."/>
            <person name="Wang X."/>
            <person name="Webber J."/>
            <person name="Heerema R.J."/>
            <person name="Klein P."/>
            <person name="Conner P."/>
            <person name="Grauke L."/>
            <person name="Grimwood J."/>
            <person name="Schmutz J."/>
            <person name="Randall J.J."/>
        </authorList>
    </citation>
    <scope>NUCLEOTIDE SEQUENCE</scope>
    <source>
        <tissue evidence="2">Leaf</tissue>
    </source>
</reference>